<gene>
    <name evidence="1" type="ORF">AVEN_154977-2_1</name>
</gene>
<dbReference type="EMBL" id="BGPR01000008">
    <property type="protein sequence ID" value="GBL75664.1"/>
    <property type="molecule type" value="Genomic_DNA"/>
</dbReference>
<accession>A0A4Y2A9Q7</accession>
<name>A0A4Y2A9Q7_ARAVE</name>
<dbReference type="Proteomes" id="UP000499080">
    <property type="component" value="Unassembled WGS sequence"/>
</dbReference>
<feature type="non-terminal residue" evidence="1">
    <location>
        <position position="1"/>
    </location>
</feature>
<reference evidence="1 2" key="1">
    <citation type="journal article" date="2019" name="Sci. Rep.">
        <title>Orb-weaving spider Araneus ventricosus genome elucidates the spidroin gene catalogue.</title>
        <authorList>
            <person name="Kono N."/>
            <person name="Nakamura H."/>
            <person name="Ohtoshi R."/>
            <person name="Moran D.A.P."/>
            <person name="Shinohara A."/>
            <person name="Yoshida Y."/>
            <person name="Fujiwara M."/>
            <person name="Mori M."/>
            <person name="Tomita M."/>
            <person name="Arakawa K."/>
        </authorList>
    </citation>
    <scope>NUCLEOTIDE SEQUENCE [LARGE SCALE GENOMIC DNA]</scope>
</reference>
<keyword evidence="2" id="KW-1185">Reference proteome</keyword>
<organism evidence="1 2">
    <name type="scientific">Araneus ventricosus</name>
    <name type="common">Orbweaver spider</name>
    <name type="synonym">Epeira ventricosa</name>
    <dbReference type="NCBI Taxonomy" id="182803"/>
    <lineage>
        <taxon>Eukaryota</taxon>
        <taxon>Metazoa</taxon>
        <taxon>Ecdysozoa</taxon>
        <taxon>Arthropoda</taxon>
        <taxon>Chelicerata</taxon>
        <taxon>Arachnida</taxon>
        <taxon>Araneae</taxon>
        <taxon>Araneomorphae</taxon>
        <taxon>Entelegynae</taxon>
        <taxon>Araneoidea</taxon>
        <taxon>Araneidae</taxon>
        <taxon>Araneus</taxon>
    </lineage>
</organism>
<evidence type="ECO:0000313" key="2">
    <source>
        <dbReference type="Proteomes" id="UP000499080"/>
    </source>
</evidence>
<proteinExistence type="predicted"/>
<protein>
    <submittedName>
        <fullName evidence="1">Uncharacterized protein</fullName>
    </submittedName>
</protein>
<evidence type="ECO:0000313" key="1">
    <source>
        <dbReference type="EMBL" id="GBL75664.1"/>
    </source>
</evidence>
<dbReference type="AlphaFoldDB" id="A0A4Y2A9Q7"/>
<comment type="caution">
    <text evidence="1">The sequence shown here is derived from an EMBL/GenBank/DDBJ whole genome shotgun (WGS) entry which is preliminary data.</text>
</comment>
<sequence>IRFAVDLKECDFFVMRLQGAHLFCHVLFRLILSDVTLLDKELPVRNTRNHQISVL</sequence>